<organism evidence="1 2">
    <name type="scientific">Nocardiopsis dassonvillei (strain ATCC 23218 / DSM 43111 / CIP 107115 / JCM 7437 / KCTC 9190 / NBRC 14626 / NCTC 10488 / NRRL B-5397 / IMRU 509)</name>
    <name type="common">Actinomadura dassonvillei</name>
    <dbReference type="NCBI Taxonomy" id="446468"/>
    <lineage>
        <taxon>Bacteria</taxon>
        <taxon>Bacillati</taxon>
        <taxon>Actinomycetota</taxon>
        <taxon>Actinomycetes</taxon>
        <taxon>Streptosporangiales</taxon>
        <taxon>Nocardiopsidaceae</taxon>
        <taxon>Nocardiopsis</taxon>
    </lineage>
</organism>
<dbReference type="AlphaFoldDB" id="D7AZ86"/>
<dbReference type="STRING" id="446468.Ndas_4680"/>
<gene>
    <name evidence="1" type="ordered locus">Ndas_4680</name>
</gene>
<dbReference type="GeneID" id="91487217"/>
<evidence type="ECO:0000313" key="2">
    <source>
        <dbReference type="Proteomes" id="UP000002219"/>
    </source>
</evidence>
<dbReference type="RefSeq" id="WP_013155673.1">
    <property type="nucleotide sequence ID" value="NC_014210.1"/>
</dbReference>
<dbReference type="KEGG" id="nda:Ndas_4680"/>
<sequence length="83" mass="9321">MERDLIPPYYRAWEQKRADKRPAPDHLGGDLLHVIAPAVPLPRPRPSDDLTDLAAVVRQWHTAQTAQTTQAIQAARTFEGVRA</sequence>
<dbReference type="HOGENOM" id="CLU_2539177_0_0_11"/>
<protein>
    <submittedName>
        <fullName evidence="1">Uncharacterized protein</fullName>
    </submittedName>
</protein>
<accession>D7AZ86</accession>
<reference evidence="1 2" key="1">
    <citation type="journal article" date="2010" name="Stand. Genomic Sci.">
        <title>Complete genome sequence of Nocardiopsis dassonvillei type strain (IMRU 509).</title>
        <authorList>
            <person name="Sun H."/>
            <person name="Lapidus A."/>
            <person name="Nolan M."/>
            <person name="Lucas S."/>
            <person name="Del Rio T.G."/>
            <person name="Tice H."/>
            <person name="Cheng J.F."/>
            <person name="Tapia R."/>
            <person name="Han C."/>
            <person name="Goodwin L."/>
            <person name="Pitluck S."/>
            <person name="Pagani I."/>
            <person name="Ivanova N."/>
            <person name="Mavromatis K."/>
            <person name="Mikhailova N."/>
            <person name="Pati A."/>
            <person name="Chen A."/>
            <person name="Palaniappan K."/>
            <person name="Land M."/>
            <person name="Hauser L."/>
            <person name="Chang Y.J."/>
            <person name="Jeffries C.D."/>
            <person name="Djao O.D."/>
            <person name="Rohde M."/>
            <person name="Sikorski J."/>
            <person name="Goker M."/>
            <person name="Woyke T."/>
            <person name="Bristow J."/>
            <person name="Eisen J.A."/>
            <person name="Markowitz V."/>
            <person name="Hugenholtz P."/>
            <person name="Kyrpides N.C."/>
            <person name="Klenk H.P."/>
        </authorList>
    </citation>
    <scope>NUCLEOTIDE SEQUENCE [LARGE SCALE GENOMIC DNA]</scope>
    <source>
        <strain evidence="2">ATCC 23218 / DSM 43111 / CIP 107115 / JCM 7437 / KCTC 9190 / NBRC 14626 / NCTC 10488 / NRRL B-5397 / IMRU 509</strain>
    </source>
</reference>
<dbReference type="EMBL" id="CP002040">
    <property type="protein sequence ID" value="ADH70066.1"/>
    <property type="molecule type" value="Genomic_DNA"/>
</dbReference>
<evidence type="ECO:0000313" key="1">
    <source>
        <dbReference type="EMBL" id="ADH70066.1"/>
    </source>
</evidence>
<keyword evidence="2" id="KW-1185">Reference proteome</keyword>
<name>D7AZ86_NOCDD</name>
<dbReference type="Proteomes" id="UP000002219">
    <property type="component" value="Chromosome 1"/>
</dbReference>
<proteinExistence type="predicted"/>